<sequence>MATKLNFLNNTSQPTSNQILIFLQPVGPQQNYLFSAWNVLNPSIGSTQSVILNNEFSGSIATFGDTRGNYSRPVSLPLGKALKITNPNNQSPVIGLPGDSIDKEQVGLQNDAITPPTNLSVTWYVNGNKVVETNNTSTTTLNPGFKSLFQLKQSIFVFLGQRPTETETYTLSTINKAQEFPIPNSATEVSFEVYTDTDGIDKFREISNQQFNTLVEQSVRLSKTYRADLETFKTRIADLEEENYQLSQSNLNLGNNDDVEIWFQAKTGNLPTQEDMKSFLINIPLPIIDFSQDDNMYKVKCQNPNGINKSGLEFKIKQSNSSAIRRLEVVLFE</sequence>
<accession>A0A966FWL9</accession>
<comment type="caution">
    <text evidence="2">The sequence shown here is derived from an EMBL/GenBank/DDBJ whole genome shotgun (WGS) entry which is preliminary data.</text>
</comment>
<dbReference type="EMBL" id="JAADAI010000011">
    <property type="protein sequence ID" value="NCS55721.1"/>
    <property type="molecule type" value="Genomic_DNA"/>
</dbReference>
<name>A0A966FWL9_MICAE</name>
<dbReference type="Proteomes" id="UP000799330">
    <property type="component" value="Unassembled WGS sequence"/>
</dbReference>
<organism evidence="2 3">
    <name type="scientific">Microcystis aeruginosa G11-04</name>
    <dbReference type="NCBI Taxonomy" id="2685956"/>
    <lineage>
        <taxon>Bacteria</taxon>
        <taxon>Bacillati</taxon>
        <taxon>Cyanobacteriota</taxon>
        <taxon>Cyanophyceae</taxon>
        <taxon>Oscillatoriophycideae</taxon>
        <taxon>Chroococcales</taxon>
        <taxon>Microcystaceae</taxon>
        <taxon>Microcystis</taxon>
    </lineage>
</organism>
<evidence type="ECO:0000313" key="3">
    <source>
        <dbReference type="Proteomes" id="UP000799330"/>
    </source>
</evidence>
<keyword evidence="1" id="KW-0175">Coiled coil</keyword>
<evidence type="ECO:0000256" key="1">
    <source>
        <dbReference type="SAM" id="Coils"/>
    </source>
</evidence>
<protein>
    <submittedName>
        <fullName evidence="2">Uncharacterized protein</fullName>
    </submittedName>
</protein>
<proteinExistence type="predicted"/>
<gene>
    <name evidence="2" type="ORF">GPJ16_01625</name>
</gene>
<evidence type="ECO:0000313" key="2">
    <source>
        <dbReference type="EMBL" id="NCS55721.1"/>
    </source>
</evidence>
<dbReference type="AlphaFoldDB" id="A0A966FWL9"/>
<feature type="coiled-coil region" evidence="1">
    <location>
        <begin position="222"/>
        <end position="249"/>
    </location>
</feature>
<reference evidence="2" key="1">
    <citation type="journal article" date="2019" name="Mol. Ecol.">
        <title>Genome evolution and host-microbiome shifts correspond with intraspecific niche divergence within harmful algal bloom-forming Microcystis aeruginosa.</title>
        <authorList>
            <person name="Jackrel S.L."/>
            <person name="White J.D."/>
            <person name="Evans J.T."/>
            <person name="Buffin K."/>
            <person name="Hayden K."/>
            <person name="Sarnelle O."/>
            <person name="Denef V.J."/>
        </authorList>
    </citation>
    <scope>NUCLEOTIDE SEQUENCE</scope>
    <source>
        <strain evidence="2">G11-04</strain>
    </source>
</reference>